<feature type="compositionally biased region" description="Polar residues" evidence="1">
    <location>
        <begin position="220"/>
        <end position="232"/>
    </location>
</feature>
<evidence type="ECO:0000313" key="2">
    <source>
        <dbReference type="EMBL" id="KAG7513850.1"/>
    </source>
</evidence>
<dbReference type="Pfam" id="PF15389">
    <property type="entry name" value="DUF4612"/>
    <property type="match status" value="1"/>
</dbReference>
<dbReference type="PANTHER" id="PTHR14974:SF3">
    <property type="entry name" value="SIMILAR TO RIKEN CDNA 1700025G04 GENE"/>
    <property type="match status" value="1"/>
</dbReference>
<proteinExistence type="predicted"/>
<accession>A0AAV6S7P1</accession>
<dbReference type="PANTHER" id="PTHR14974">
    <property type="entry name" value="SIMILAR TO RIKEN CDNA 1700025G04 GENE"/>
    <property type="match status" value="1"/>
</dbReference>
<dbReference type="EMBL" id="JAGKHQ010000006">
    <property type="protein sequence ID" value="KAG7513850.1"/>
    <property type="molecule type" value="Genomic_DNA"/>
</dbReference>
<reference evidence="2 3" key="1">
    <citation type="journal article" date="2021" name="Sci. Rep.">
        <title>Chromosome anchoring in Senegalese sole (Solea senegalensis) reveals sex-associated markers and genome rearrangements in flatfish.</title>
        <authorList>
            <person name="Guerrero-Cozar I."/>
            <person name="Gomez-Garrido J."/>
            <person name="Berbel C."/>
            <person name="Martinez-Blanch J.F."/>
            <person name="Alioto T."/>
            <person name="Claros M.G."/>
            <person name="Gagnaire P.A."/>
            <person name="Manchado M."/>
        </authorList>
    </citation>
    <scope>NUCLEOTIDE SEQUENCE [LARGE SCALE GENOMIC DNA]</scope>
    <source>
        <strain evidence="2">Sse05_10M</strain>
    </source>
</reference>
<feature type="region of interest" description="Disordered" evidence="1">
    <location>
        <begin position="197"/>
        <end position="232"/>
    </location>
</feature>
<dbReference type="InterPro" id="IPR027967">
    <property type="entry name" value="DUF4612"/>
</dbReference>
<dbReference type="Proteomes" id="UP000693946">
    <property type="component" value="Linkage Group LG14"/>
</dbReference>
<feature type="compositionally biased region" description="Low complexity" evidence="1">
    <location>
        <begin position="1"/>
        <end position="13"/>
    </location>
</feature>
<evidence type="ECO:0000256" key="1">
    <source>
        <dbReference type="SAM" id="MobiDB-lite"/>
    </source>
</evidence>
<gene>
    <name evidence="2" type="ORF">JOB18_018395</name>
</gene>
<comment type="caution">
    <text evidence="2">The sequence shown here is derived from an EMBL/GenBank/DDBJ whole genome shotgun (WGS) entry which is preliminary data.</text>
</comment>
<dbReference type="AlphaFoldDB" id="A0AAV6S7P1"/>
<protein>
    <submittedName>
        <fullName evidence="2">Uncharacterized protein</fullName>
    </submittedName>
</protein>
<sequence length="259" mass="29926">MLEELNTNSLSLSVFEPTTSGPHQVERSHPQQPPQTATRGHCMFCHASVDRTEPVPPSESAMRRSFRDCRAHFLKHRVRSQLSDYRGQIRARINRTVTGFVDVVQWRYRGDDMTWIGYFGPSHYTMTRVNKERLVSVSSRCDTLINTCPCCVSVPSLIIRLSLPFSPNLTVFSDEYKMKGVEEVKYMRGEENRVNARNQENLEKSNVQHRGKQKEVASANIKSNIHTSESQQEFFRMLDEKIEKGRDYCSEEEEEEDGT</sequence>
<feature type="region of interest" description="Disordered" evidence="1">
    <location>
        <begin position="1"/>
        <end position="38"/>
    </location>
</feature>
<evidence type="ECO:0000313" key="3">
    <source>
        <dbReference type="Proteomes" id="UP000693946"/>
    </source>
</evidence>
<keyword evidence="3" id="KW-1185">Reference proteome</keyword>
<name>A0AAV6S7P1_SOLSE</name>
<organism evidence="2 3">
    <name type="scientific">Solea senegalensis</name>
    <name type="common">Senegalese sole</name>
    <dbReference type="NCBI Taxonomy" id="28829"/>
    <lineage>
        <taxon>Eukaryota</taxon>
        <taxon>Metazoa</taxon>
        <taxon>Chordata</taxon>
        <taxon>Craniata</taxon>
        <taxon>Vertebrata</taxon>
        <taxon>Euteleostomi</taxon>
        <taxon>Actinopterygii</taxon>
        <taxon>Neopterygii</taxon>
        <taxon>Teleostei</taxon>
        <taxon>Neoteleostei</taxon>
        <taxon>Acanthomorphata</taxon>
        <taxon>Carangaria</taxon>
        <taxon>Pleuronectiformes</taxon>
        <taxon>Pleuronectoidei</taxon>
        <taxon>Soleidae</taxon>
        <taxon>Solea</taxon>
    </lineage>
</organism>